<dbReference type="InterPro" id="IPR027417">
    <property type="entry name" value="P-loop_NTPase"/>
</dbReference>
<reference evidence="1" key="1">
    <citation type="submission" date="2019-08" db="EMBL/GenBank/DDBJ databases">
        <authorList>
            <person name="Kucharzyk K."/>
            <person name="Murdoch R.W."/>
            <person name="Higgins S."/>
            <person name="Loffler F."/>
        </authorList>
    </citation>
    <scope>NUCLEOTIDE SEQUENCE</scope>
</reference>
<dbReference type="EMBL" id="VSSQ01037458">
    <property type="protein sequence ID" value="MPM90154.1"/>
    <property type="molecule type" value="Genomic_DNA"/>
</dbReference>
<name>A0A645DL27_9ZZZZ</name>
<protein>
    <recommendedName>
        <fullName evidence="2">Topology modulation protein</fullName>
    </recommendedName>
</protein>
<dbReference type="PANTHER" id="PTHR37816:SF3">
    <property type="entry name" value="MODULATES DNA TOPOLOGY"/>
    <property type="match status" value="1"/>
</dbReference>
<proteinExistence type="predicted"/>
<dbReference type="InterPro" id="IPR052922">
    <property type="entry name" value="Cytidylate_Kinase-2"/>
</dbReference>
<gene>
    <name evidence="1" type="ORF">SDC9_137271</name>
</gene>
<organism evidence="1">
    <name type="scientific">bioreactor metagenome</name>
    <dbReference type="NCBI Taxonomy" id="1076179"/>
    <lineage>
        <taxon>unclassified sequences</taxon>
        <taxon>metagenomes</taxon>
        <taxon>ecological metagenomes</taxon>
    </lineage>
</organism>
<accession>A0A645DL27</accession>
<dbReference type="Gene3D" id="3.40.50.300">
    <property type="entry name" value="P-loop containing nucleotide triphosphate hydrolases"/>
    <property type="match status" value="1"/>
</dbReference>
<dbReference type="SUPFAM" id="SSF52540">
    <property type="entry name" value="P-loop containing nucleoside triphosphate hydrolases"/>
    <property type="match status" value="1"/>
</dbReference>
<dbReference type="PANTHER" id="PTHR37816">
    <property type="entry name" value="YALI0E33011P"/>
    <property type="match status" value="1"/>
</dbReference>
<evidence type="ECO:0008006" key="2">
    <source>
        <dbReference type="Google" id="ProtNLM"/>
    </source>
</evidence>
<evidence type="ECO:0000313" key="1">
    <source>
        <dbReference type="EMBL" id="MPM90154.1"/>
    </source>
</evidence>
<dbReference type="AlphaFoldDB" id="A0A645DL27"/>
<comment type="caution">
    <text evidence="1">The sequence shown here is derived from an EMBL/GenBank/DDBJ whole genome shotgun (WGS) entry which is preliminary data.</text>
</comment>
<sequence length="183" mass="21699">MNIFEYNRIIIVGNNGSGKSFLAKKLALITGLPLIHLDVEFWRPNWEKPPEEEWIKKQIELTSKEKWIIEGNHTGTMELRFKETDLIIFIDVNRLTCLVSVLLRQGKKRSDTPQYLEQKFDKGFLLLCKGLWSFSKTRRHIIMNLHEKYPDKPFFIINGRREMNKLLNQWENEKIKHSTTTAL</sequence>